<keyword evidence="2" id="KW-1185">Reference proteome</keyword>
<organism evidence="1 2">
    <name type="scientific">Phaeospirillum tilakii</name>
    <dbReference type="NCBI Taxonomy" id="741673"/>
    <lineage>
        <taxon>Bacteria</taxon>
        <taxon>Pseudomonadati</taxon>
        <taxon>Pseudomonadota</taxon>
        <taxon>Alphaproteobacteria</taxon>
        <taxon>Rhodospirillales</taxon>
        <taxon>Rhodospirillaceae</taxon>
        <taxon>Phaeospirillum</taxon>
    </lineage>
</organism>
<evidence type="ECO:0000313" key="1">
    <source>
        <dbReference type="EMBL" id="MFD2233086.1"/>
    </source>
</evidence>
<evidence type="ECO:0000313" key="2">
    <source>
        <dbReference type="Proteomes" id="UP001597296"/>
    </source>
</evidence>
<proteinExistence type="predicted"/>
<dbReference type="Pfam" id="PF19620">
    <property type="entry name" value="DUF6125"/>
    <property type="match status" value="1"/>
</dbReference>
<sequence>MQQLSPAAPVPADNAAPAGEEADAVARAALDAVRRLAVHYGLWFAGAVERFGIEPALAMEQEAGDRLLPILLDRLGRTLGFASPDGLPEPLLRLAPAQREELLRALAVIWLAADGVWFQAVEQRAGMDAAKAVNDGCWSAFSPLEAARIKALVGLEEGGGPAALAEALRHRLYAAINRQEIEIEPDGSVVLWMRDCRVQSARRRKGLPDYPCKSAGVVEYTSFAHTIDPRLECSCIACPPDPHPEGWYCAWRFRLAP</sequence>
<accession>A0ABW5C847</accession>
<gene>
    <name evidence="1" type="ORF">ACFSNB_04645</name>
</gene>
<protein>
    <submittedName>
        <fullName evidence="1">DUF6125 family protein</fullName>
    </submittedName>
</protein>
<dbReference type="Proteomes" id="UP001597296">
    <property type="component" value="Unassembled WGS sequence"/>
</dbReference>
<reference evidence="2" key="1">
    <citation type="journal article" date="2019" name="Int. J. Syst. Evol. Microbiol.">
        <title>The Global Catalogue of Microorganisms (GCM) 10K type strain sequencing project: providing services to taxonomists for standard genome sequencing and annotation.</title>
        <authorList>
            <consortium name="The Broad Institute Genomics Platform"/>
            <consortium name="The Broad Institute Genome Sequencing Center for Infectious Disease"/>
            <person name="Wu L."/>
            <person name="Ma J."/>
        </authorList>
    </citation>
    <scope>NUCLEOTIDE SEQUENCE [LARGE SCALE GENOMIC DNA]</scope>
    <source>
        <strain evidence="2">KCTC 15012</strain>
    </source>
</reference>
<comment type="caution">
    <text evidence="1">The sequence shown here is derived from an EMBL/GenBank/DDBJ whole genome shotgun (WGS) entry which is preliminary data.</text>
</comment>
<name>A0ABW5C847_9PROT</name>
<dbReference type="EMBL" id="JBHUIY010000006">
    <property type="protein sequence ID" value="MFD2233086.1"/>
    <property type="molecule type" value="Genomic_DNA"/>
</dbReference>
<dbReference type="RefSeq" id="WP_377314870.1">
    <property type="nucleotide sequence ID" value="NZ_JBHUIY010000006.1"/>
</dbReference>